<keyword evidence="16" id="KW-1185">Reference proteome</keyword>
<evidence type="ECO:0000256" key="2">
    <source>
        <dbReference type="ARBA" id="ARBA00009592"/>
    </source>
</evidence>
<dbReference type="FunFam" id="3.80.10.10:FF:000095">
    <property type="entry name" value="LRR receptor-like serine/threonine-protein kinase GSO1"/>
    <property type="match status" value="1"/>
</dbReference>
<dbReference type="AlphaFoldDB" id="A0A2P5FGJ9"/>
<dbReference type="SMART" id="SM00365">
    <property type="entry name" value="LRR_SD22"/>
    <property type="match status" value="5"/>
</dbReference>
<keyword evidence="5" id="KW-0433">Leucine-rich repeat</keyword>
<dbReference type="GO" id="GO:0007165">
    <property type="term" value="P:signal transduction"/>
    <property type="evidence" value="ECO:0007669"/>
    <property type="project" value="UniProtKB-ARBA"/>
</dbReference>
<sequence length="861" mass="95069">MIPHHLGNLTSLRFLSLEASPLYVEDLRWLFGLSSLVYLFMSNVNLSQASDHWVQAINMLPSLLELDLSFCELNHIGSLPFVNFTSLTILNLDSNHFHSPIPDWVFSLSNLLSLNLQHSEFLGPFPNVPWSFTSLTTLDVSNNNLSSTIPNSLYGMTNLTYIYLGSNNLRGGISSAIQNLTSLVSLGLSDNMLEGKIPFMGNICSVEALVLGSNKFVGTVSETFEILSGCLANNLKSLNLDDNFFTGQIMDQIGEFKNLVDLSLRGNMISGSIPMSLGTQLSVLEFLDVSDNRLNGSLPKSLGSLSNLQQLFTSGNLLEGTVSEAHFANLTNLIVFHGSGNSLALRVRPDWIPPFNLFDIRLRSWNLGPQFPALWLKSQKQIQVVDLSNTGISDSIPSWFSNFPDYFSTMNLSHNQIYGKIPDILNVPDRASIYLSSNKLTGPLPRISSALSVLDLSNNPISGELSRLLCNPTGVENSLAILGLGKTLLSGRIPDCWMHWKSLAVIDLGSNGLSGEIPSSFGSLRSLESLHLRNNNLSGEIPLSLVNCTKLSVIDFGLNKIIGRIPNWIGIGLQKLVFFGARSNKLKGQIPRELCDVTALQILDVADNNLSGTIPDCFGDFKAMATKPQQEEPIMVSLFSFALYLENAFVVTKGREDQYSTILRLLTSLDLSQNNLSGEIPKQLTSLQGLVSLNLSGNRLRGSIPDKIGDLSWILSLDISRNQLSGELPSSLSELSFLSHLNVSYNNFSGEIPLSTQLQSMEASSFIGNQLCGPPLPKRCRDEDHNTTGGDADGEEEAEEEDEYWFRLGVAVGFGVGFLGIIGPLVFCRFWRRAYFWFIQEYIWYKILDCFIKLKYMLIKP</sequence>
<dbReference type="PANTHER" id="PTHR48063">
    <property type="entry name" value="LRR RECEPTOR-LIKE KINASE"/>
    <property type="match status" value="1"/>
</dbReference>
<dbReference type="FunFam" id="3.80.10.10:FF:000041">
    <property type="entry name" value="LRR receptor-like serine/threonine-protein kinase ERECTA"/>
    <property type="match status" value="1"/>
</dbReference>
<dbReference type="Gene3D" id="3.80.10.10">
    <property type="entry name" value="Ribonuclease Inhibitor"/>
    <property type="match status" value="4"/>
</dbReference>
<keyword evidence="3" id="KW-1003">Cell membrane</keyword>
<evidence type="ECO:0000256" key="14">
    <source>
        <dbReference type="SAM" id="Phobius"/>
    </source>
</evidence>
<evidence type="ECO:0000256" key="3">
    <source>
        <dbReference type="ARBA" id="ARBA00022475"/>
    </source>
</evidence>
<dbReference type="EMBL" id="JXTC01000035">
    <property type="protein sequence ID" value="PON96925.1"/>
    <property type="molecule type" value="Genomic_DNA"/>
</dbReference>
<dbReference type="FunFam" id="3.80.10.10:FF:000111">
    <property type="entry name" value="LRR receptor-like serine/threonine-protein kinase ERECTA"/>
    <property type="match status" value="1"/>
</dbReference>
<evidence type="ECO:0000256" key="7">
    <source>
        <dbReference type="ARBA" id="ARBA00022729"/>
    </source>
</evidence>
<comment type="similarity">
    <text evidence="2">Belongs to the RLP family.</text>
</comment>
<evidence type="ECO:0000256" key="9">
    <source>
        <dbReference type="ARBA" id="ARBA00022989"/>
    </source>
</evidence>
<keyword evidence="12" id="KW-0325">Glycoprotein</keyword>
<feature type="region of interest" description="Disordered" evidence="13">
    <location>
        <begin position="778"/>
        <end position="797"/>
    </location>
</feature>
<dbReference type="SUPFAM" id="SSF52058">
    <property type="entry name" value="L domain-like"/>
    <property type="match status" value="2"/>
</dbReference>
<evidence type="ECO:0000256" key="11">
    <source>
        <dbReference type="ARBA" id="ARBA00023170"/>
    </source>
</evidence>
<dbReference type="GO" id="GO:0005886">
    <property type="term" value="C:plasma membrane"/>
    <property type="evidence" value="ECO:0007669"/>
    <property type="project" value="UniProtKB-SubCell"/>
</dbReference>
<dbReference type="InParanoid" id="A0A2P5FGJ9"/>
<dbReference type="InterPro" id="IPR001611">
    <property type="entry name" value="Leu-rich_rpt"/>
</dbReference>
<dbReference type="InterPro" id="IPR032675">
    <property type="entry name" value="LRR_dom_sf"/>
</dbReference>
<dbReference type="FunFam" id="3.80.10.10:FF:000383">
    <property type="entry name" value="Leucine-rich repeat receptor protein kinase EMS1"/>
    <property type="match status" value="1"/>
</dbReference>
<accession>A0A2P5FGJ9</accession>
<evidence type="ECO:0000256" key="12">
    <source>
        <dbReference type="ARBA" id="ARBA00023180"/>
    </source>
</evidence>
<organism evidence="15 16">
    <name type="scientific">Trema orientale</name>
    <name type="common">Charcoal tree</name>
    <name type="synonym">Celtis orientalis</name>
    <dbReference type="NCBI Taxonomy" id="63057"/>
    <lineage>
        <taxon>Eukaryota</taxon>
        <taxon>Viridiplantae</taxon>
        <taxon>Streptophyta</taxon>
        <taxon>Embryophyta</taxon>
        <taxon>Tracheophyta</taxon>
        <taxon>Spermatophyta</taxon>
        <taxon>Magnoliopsida</taxon>
        <taxon>eudicotyledons</taxon>
        <taxon>Gunneridae</taxon>
        <taxon>Pentapetalae</taxon>
        <taxon>rosids</taxon>
        <taxon>fabids</taxon>
        <taxon>Rosales</taxon>
        <taxon>Cannabaceae</taxon>
        <taxon>Trema</taxon>
    </lineage>
</organism>
<evidence type="ECO:0000256" key="13">
    <source>
        <dbReference type="SAM" id="MobiDB-lite"/>
    </source>
</evidence>
<dbReference type="Pfam" id="PF13855">
    <property type="entry name" value="LRR_8"/>
    <property type="match status" value="1"/>
</dbReference>
<evidence type="ECO:0000256" key="1">
    <source>
        <dbReference type="ARBA" id="ARBA00004251"/>
    </source>
</evidence>
<feature type="transmembrane region" description="Helical" evidence="14">
    <location>
        <begin position="804"/>
        <end position="827"/>
    </location>
</feature>
<gene>
    <name evidence="15" type="ORF">TorRG33x02_073040</name>
</gene>
<keyword evidence="9 14" id="KW-1133">Transmembrane helix</keyword>
<dbReference type="InterPro" id="IPR046956">
    <property type="entry name" value="RLP23-like"/>
</dbReference>
<name>A0A2P5FGJ9_TREOI</name>
<evidence type="ECO:0000256" key="5">
    <source>
        <dbReference type="ARBA" id="ARBA00022614"/>
    </source>
</evidence>
<evidence type="ECO:0000256" key="10">
    <source>
        <dbReference type="ARBA" id="ARBA00023136"/>
    </source>
</evidence>
<dbReference type="OrthoDB" id="1194441at2759"/>
<evidence type="ECO:0000256" key="6">
    <source>
        <dbReference type="ARBA" id="ARBA00022692"/>
    </source>
</evidence>
<comment type="caution">
    <text evidence="15">The sequence shown here is derived from an EMBL/GenBank/DDBJ whole genome shotgun (WGS) entry which is preliminary data.</text>
</comment>
<dbReference type="SUPFAM" id="SSF52047">
    <property type="entry name" value="RNI-like"/>
    <property type="match status" value="1"/>
</dbReference>
<dbReference type="Pfam" id="PF00560">
    <property type="entry name" value="LRR_1"/>
    <property type="match status" value="12"/>
</dbReference>
<evidence type="ECO:0000256" key="8">
    <source>
        <dbReference type="ARBA" id="ARBA00022737"/>
    </source>
</evidence>
<keyword evidence="11" id="KW-0675">Receptor</keyword>
<evidence type="ECO:0000313" key="16">
    <source>
        <dbReference type="Proteomes" id="UP000237000"/>
    </source>
</evidence>
<evidence type="ECO:0000256" key="4">
    <source>
        <dbReference type="ARBA" id="ARBA00022553"/>
    </source>
</evidence>
<keyword evidence="10 14" id="KW-0472">Membrane</keyword>
<dbReference type="SMART" id="SM00369">
    <property type="entry name" value="LRR_TYP"/>
    <property type="match status" value="8"/>
</dbReference>
<dbReference type="Proteomes" id="UP000237000">
    <property type="component" value="Unassembled WGS sequence"/>
</dbReference>
<protein>
    <submittedName>
        <fullName evidence="15">LRR domain containing protein</fullName>
    </submittedName>
</protein>
<evidence type="ECO:0000313" key="15">
    <source>
        <dbReference type="EMBL" id="PON96925.1"/>
    </source>
</evidence>
<dbReference type="STRING" id="63057.A0A2P5FGJ9"/>
<dbReference type="InterPro" id="IPR003591">
    <property type="entry name" value="Leu-rich_rpt_typical-subtyp"/>
</dbReference>
<keyword evidence="4" id="KW-0597">Phosphoprotein</keyword>
<dbReference type="PRINTS" id="PR00019">
    <property type="entry name" value="LEURICHRPT"/>
</dbReference>
<comment type="subcellular location">
    <subcellularLocation>
        <location evidence="1">Cell membrane</location>
        <topology evidence="1">Single-pass type I membrane protein</topology>
    </subcellularLocation>
</comment>
<proteinExistence type="inferred from homology"/>
<reference evidence="16" key="1">
    <citation type="submission" date="2016-06" db="EMBL/GenBank/DDBJ databases">
        <title>Parallel loss of symbiosis genes in relatives of nitrogen-fixing non-legume Parasponia.</title>
        <authorList>
            <person name="Van Velzen R."/>
            <person name="Holmer R."/>
            <person name="Bu F."/>
            <person name="Rutten L."/>
            <person name="Van Zeijl A."/>
            <person name="Liu W."/>
            <person name="Santuari L."/>
            <person name="Cao Q."/>
            <person name="Sharma T."/>
            <person name="Shen D."/>
            <person name="Roswanjaya Y."/>
            <person name="Wardhani T."/>
            <person name="Kalhor M.S."/>
            <person name="Jansen J."/>
            <person name="Van den Hoogen J."/>
            <person name="Gungor B."/>
            <person name="Hartog M."/>
            <person name="Hontelez J."/>
            <person name="Verver J."/>
            <person name="Yang W.-C."/>
            <person name="Schijlen E."/>
            <person name="Repin R."/>
            <person name="Schilthuizen M."/>
            <person name="Schranz E."/>
            <person name="Heidstra R."/>
            <person name="Miyata K."/>
            <person name="Fedorova E."/>
            <person name="Kohlen W."/>
            <person name="Bisseling T."/>
            <person name="Smit S."/>
            <person name="Geurts R."/>
        </authorList>
    </citation>
    <scope>NUCLEOTIDE SEQUENCE [LARGE SCALE GENOMIC DNA]</scope>
    <source>
        <strain evidence="16">cv. RG33-2</strain>
    </source>
</reference>
<dbReference type="PANTHER" id="PTHR48063:SF98">
    <property type="entry name" value="LRR RECEPTOR-LIKE SERINE_THREONINE-PROTEIN KINASE FLS2"/>
    <property type="match status" value="1"/>
</dbReference>
<keyword evidence="7" id="KW-0732">Signal</keyword>
<keyword evidence="6 14" id="KW-0812">Transmembrane</keyword>
<keyword evidence="8" id="KW-0677">Repeat</keyword>